<dbReference type="Pfam" id="PF17919">
    <property type="entry name" value="RT_RNaseH_2"/>
    <property type="match status" value="1"/>
</dbReference>
<reference evidence="3" key="1">
    <citation type="journal article" date="2019" name="Sci. Rep.">
        <title>Draft genome of Tanacetum cinerariifolium, the natural source of mosquito coil.</title>
        <authorList>
            <person name="Yamashiro T."/>
            <person name="Shiraishi A."/>
            <person name="Satake H."/>
            <person name="Nakayama K."/>
        </authorList>
    </citation>
    <scope>NUCLEOTIDE SEQUENCE</scope>
</reference>
<dbReference type="InterPro" id="IPR041577">
    <property type="entry name" value="RT_RNaseH_2"/>
</dbReference>
<accession>A0A6L2JAK6</accession>
<dbReference type="PANTHER" id="PTHR33067">
    <property type="entry name" value="RNA-DIRECTED DNA POLYMERASE-RELATED"/>
    <property type="match status" value="1"/>
</dbReference>
<dbReference type="SUPFAM" id="SSF56672">
    <property type="entry name" value="DNA/RNA polymerases"/>
    <property type="match status" value="1"/>
</dbReference>
<dbReference type="InterPro" id="IPR043502">
    <property type="entry name" value="DNA/RNA_pol_sf"/>
</dbReference>
<evidence type="ECO:0000259" key="1">
    <source>
        <dbReference type="Pfam" id="PF00078"/>
    </source>
</evidence>
<dbReference type="InterPro" id="IPR000477">
    <property type="entry name" value="RT_dom"/>
</dbReference>
<dbReference type="InterPro" id="IPR021109">
    <property type="entry name" value="Peptidase_aspartic_dom_sf"/>
</dbReference>
<evidence type="ECO:0000313" key="3">
    <source>
        <dbReference type="EMBL" id="GEU33015.1"/>
    </source>
</evidence>
<gene>
    <name evidence="3" type="ORF">Tci_004993</name>
</gene>
<dbReference type="Gene3D" id="2.40.70.10">
    <property type="entry name" value="Acid Proteases"/>
    <property type="match status" value="1"/>
</dbReference>
<evidence type="ECO:0000259" key="2">
    <source>
        <dbReference type="Pfam" id="PF17919"/>
    </source>
</evidence>
<protein>
    <submittedName>
        <fullName evidence="3">Retrovirus-related Pol polyprotein from transposon 17.6</fullName>
    </submittedName>
</protein>
<comment type="caution">
    <text evidence="3">The sequence shown here is derived from an EMBL/GenBank/DDBJ whole genome shotgun (WGS) entry which is preliminary data.</text>
</comment>
<dbReference type="InterPro" id="IPR043128">
    <property type="entry name" value="Rev_trsase/Diguanyl_cyclase"/>
</dbReference>
<dbReference type="EMBL" id="BKCJ010000418">
    <property type="protein sequence ID" value="GEU33015.1"/>
    <property type="molecule type" value="Genomic_DNA"/>
</dbReference>
<dbReference type="PANTHER" id="PTHR33067:SF35">
    <property type="entry name" value="ASPARTIC PEPTIDASE DDI1-TYPE DOMAIN-CONTAINING PROTEIN"/>
    <property type="match status" value="1"/>
</dbReference>
<proteinExistence type="predicted"/>
<name>A0A6L2JAK6_TANCI</name>
<dbReference type="Pfam" id="PF00078">
    <property type="entry name" value="RVT_1"/>
    <property type="match status" value="1"/>
</dbReference>
<dbReference type="AlphaFoldDB" id="A0A6L2JAK6"/>
<feature type="domain" description="Reverse transcriptase" evidence="1">
    <location>
        <begin position="693"/>
        <end position="751"/>
    </location>
</feature>
<dbReference type="Gene3D" id="3.30.70.270">
    <property type="match status" value="1"/>
</dbReference>
<sequence>MELYMMNRQHGRMILKSIENGPLIWPMIEENDVSRPRKYSDMTPTKAIQTDCNVKATNIVLQGLPLEVYALVRNHRITKEHWEIIQLLMQGTSLTKLKRECKLYDEFDKFAYKKGKHYSPQYGTPYQSQQYYTNPSSTPLSISYPFNDYQSSVHHNVYSSPQSIPQLDYPPTVNLQQQAKFPQLDSGLSVQVFKKGDDPIDAINHMMSFLSAVVMSCYLTTNNQLRNSSNLRQQATINDGRITLQLVQGRQVSFATGTTRTYTPGENSCEWFVEIDHLKQTLSKQIKEKESLMQKVTLHKNDFKIEEFRNIDRDIALEKKIKQLDSIVYKRDQSAQTIHMLTKPQFFYDHTTKQALRFQNPLYLKKAKQLEPKLYDVEPELRTIAEISPMADNQTMEELLQAPTEGDVPNDVIKIMMFPYSLEGSARVWENSSKTDDRIDKLADKISALADIFAKKVVTPASVKAFEESCVTCGGANANYSCPNTDRNQLSIYVAMGTYNQVVPQNRVSNYMAPPGLAPVQNSQNRFNQNQNQASTSGTFPSNTIPNLKGEMKAITTRSGVAYEGPSIPTPKKEKLSLPELTPTRMTLELEDRSITHPKVVTEDVFIKVGKFHFLTDFVVVDFEADPRVPLILGRSFLWTSRALIDVYIEEITLRVNDKAVTFNLNQTTRYSSTYDDFSVNLIDIIDVTREECMMAIFHDMIEKTMEVFMDDFLVFGDSFSSCLSHLDTMLQRCEDTNLVLNWEKSHFMVKEGIVLRHKISKNGLEVDRARVDVIAKLPHPMTVKDCIDTFETLKKKLAKASILIVPDWNLPFKLMRNASDFAIGAVLGQPDSPTVIKTNKDETVRKPSVKYAKMYRKTSKSSNVRPFHGRSVVRTQSQVLRVPTVTKRFPTVDSKFSTVQSTFSADSGNKGKAVKASACWIWRPIQNTTKKCPNCNSVTVIFKKYQYIDTQGRFKFVMAWVPKKV</sequence>
<organism evidence="3">
    <name type="scientific">Tanacetum cinerariifolium</name>
    <name type="common">Dalmatian daisy</name>
    <name type="synonym">Chrysanthemum cinerariifolium</name>
    <dbReference type="NCBI Taxonomy" id="118510"/>
    <lineage>
        <taxon>Eukaryota</taxon>
        <taxon>Viridiplantae</taxon>
        <taxon>Streptophyta</taxon>
        <taxon>Embryophyta</taxon>
        <taxon>Tracheophyta</taxon>
        <taxon>Spermatophyta</taxon>
        <taxon>Magnoliopsida</taxon>
        <taxon>eudicotyledons</taxon>
        <taxon>Gunneridae</taxon>
        <taxon>Pentapetalae</taxon>
        <taxon>asterids</taxon>
        <taxon>campanulids</taxon>
        <taxon>Asterales</taxon>
        <taxon>Asteraceae</taxon>
        <taxon>Asteroideae</taxon>
        <taxon>Anthemideae</taxon>
        <taxon>Anthemidinae</taxon>
        <taxon>Tanacetum</taxon>
    </lineage>
</organism>
<feature type="domain" description="Reverse transcriptase/retrotransposon-derived protein RNase H-like" evidence="2">
    <location>
        <begin position="786"/>
        <end position="833"/>
    </location>
</feature>